<dbReference type="Gene3D" id="3.40.630.30">
    <property type="match status" value="1"/>
</dbReference>
<dbReference type="CDD" id="cd04301">
    <property type="entry name" value="NAT_SF"/>
    <property type="match status" value="1"/>
</dbReference>
<gene>
    <name evidence="1" type="ORF">RPIT_06340</name>
</gene>
<evidence type="ECO:0000313" key="1">
    <source>
        <dbReference type="EMBL" id="AQP44477.1"/>
    </source>
</evidence>
<dbReference type="Pfam" id="PF00583">
    <property type="entry name" value="Acetyltransf_1"/>
    <property type="match status" value="1"/>
</dbReference>
<dbReference type="Proteomes" id="UP000188324">
    <property type="component" value="Chromosome"/>
</dbReference>
<dbReference type="AlphaFoldDB" id="A0A1Q2CEF2"/>
<dbReference type="EMBL" id="CP019605">
    <property type="protein sequence ID" value="AQP44477.1"/>
    <property type="molecule type" value="Genomic_DNA"/>
</dbReference>
<dbReference type="InterPro" id="IPR000182">
    <property type="entry name" value="GNAT_dom"/>
</dbReference>
<dbReference type="GO" id="GO:0016747">
    <property type="term" value="F:acyltransferase activity, transferring groups other than amino-acyl groups"/>
    <property type="evidence" value="ECO:0007669"/>
    <property type="project" value="InterPro"/>
</dbReference>
<reference evidence="1 2" key="1">
    <citation type="journal article" date="2016" name="Int. J. Syst. Evol. Microbiol.">
        <title>Tessaracoccus flavus sp. nov., isolated from the drainage system of a lindane-producing factory.</title>
        <authorList>
            <person name="Kumari R."/>
            <person name="Singh P."/>
            <person name="Schumann P."/>
            <person name="Lal R."/>
        </authorList>
    </citation>
    <scope>NUCLEOTIDE SEQUENCE [LARGE SCALE GENOMIC DNA]</scope>
    <source>
        <strain evidence="1 2">RP1T</strain>
    </source>
</reference>
<dbReference type="PROSITE" id="PS51186">
    <property type="entry name" value="GNAT"/>
    <property type="match status" value="1"/>
</dbReference>
<keyword evidence="2" id="KW-1185">Reference proteome</keyword>
<organism evidence="1 2">
    <name type="scientific">Tessaracoccus flavus</name>
    <dbReference type="NCBI Taxonomy" id="1610493"/>
    <lineage>
        <taxon>Bacteria</taxon>
        <taxon>Bacillati</taxon>
        <taxon>Actinomycetota</taxon>
        <taxon>Actinomycetes</taxon>
        <taxon>Propionibacteriales</taxon>
        <taxon>Propionibacteriaceae</taxon>
        <taxon>Tessaracoccus</taxon>
    </lineage>
</organism>
<name>A0A1Q2CEF2_9ACTN</name>
<accession>A0A1Q2CEF2</accession>
<dbReference type="RefSeq" id="WP_077341632.1">
    <property type="nucleotide sequence ID" value="NZ_CP019605.1"/>
</dbReference>
<dbReference type="KEGG" id="tfl:RPIT_06340"/>
<dbReference type="STRING" id="1610493.RPIT_06340"/>
<sequence>MASPHIDAYVEPHLSWRTLGPDDADELDHFRTQLEALDNSVLAGIAEGMTGGAPAIVPGQAVGGWDHYDSLSAYGLNYISANPDPRAYLMGGVHPTHRHLGIGTSLFRWQIAQAISWRDEHHPGRPLWLGSYAELGRPGLDRVARHYDFTPERYYYDLHRDLTVPIPLWVPEGVRLAPFVPQASEAVRRLHNICSQPLGGAEVTEDVWADRLCAADFRPDWSFLATVEGRVVGYAMSGIEEGGGGWTERFGVDPAHRGRGISLALLASCLRAMRDSGCTEAGIGIDTPDGVGVQRLAAELGYTTRDAVALLSKVVT</sequence>
<evidence type="ECO:0000313" key="2">
    <source>
        <dbReference type="Proteomes" id="UP000188324"/>
    </source>
</evidence>
<dbReference type="OrthoDB" id="9799092at2"/>
<dbReference type="SUPFAM" id="SSF55729">
    <property type="entry name" value="Acyl-CoA N-acyltransferases (Nat)"/>
    <property type="match status" value="1"/>
</dbReference>
<dbReference type="InterPro" id="IPR016181">
    <property type="entry name" value="Acyl_CoA_acyltransferase"/>
</dbReference>
<protein>
    <submittedName>
        <fullName evidence="1">Uncharacterized protein</fullName>
    </submittedName>
</protein>
<proteinExistence type="predicted"/>